<dbReference type="SUPFAM" id="SSF53335">
    <property type="entry name" value="S-adenosyl-L-methionine-dependent methyltransferases"/>
    <property type="match status" value="1"/>
</dbReference>
<dbReference type="InterPro" id="IPR050750">
    <property type="entry name" value="C5-MTase"/>
</dbReference>
<dbReference type="InterPro" id="IPR018117">
    <property type="entry name" value="C5_DNA_meth_AS"/>
</dbReference>
<evidence type="ECO:0000256" key="6">
    <source>
        <dbReference type="RuleBase" id="RU000416"/>
    </source>
</evidence>
<gene>
    <name evidence="8" type="ORF">BBCT_0722</name>
</gene>
<evidence type="ECO:0000256" key="4">
    <source>
        <dbReference type="ARBA" id="ARBA00022747"/>
    </source>
</evidence>
<evidence type="ECO:0000313" key="8">
    <source>
        <dbReference type="EMBL" id="BAR01690.1"/>
    </source>
</evidence>
<dbReference type="InterPro" id="IPR029063">
    <property type="entry name" value="SAM-dependent_MTases_sf"/>
</dbReference>
<dbReference type="EMBL" id="AP012325">
    <property type="protein sequence ID" value="BAR01690.1"/>
    <property type="molecule type" value="Genomic_DNA"/>
</dbReference>
<evidence type="ECO:0000256" key="2">
    <source>
        <dbReference type="ARBA" id="ARBA00022679"/>
    </source>
</evidence>
<dbReference type="GO" id="GO:0008168">
    <property type="term" value="F:methyltransferase activity"/>
    <property type="evidence" value="ECO:0007669"/>
    <property type="project" value="UniProtKB-KW"/>
</dbReference>
<name>A0ABM7EUU8_9BIFI</name>
<reference evidence="8 9" key="1">
    <citation type="submission" date="2012-02" db="EMBL/GenBank/DDBJ databases">
        <title>Complete genome sequence of Bifidobacterium catenulatum JCM 1194.</title>
        <authorList>
            <person name="Toh H."/>
            <person name="Oshima K."/>
            <person name="Morita H."/>
            <person name="Hattori M."/>
        </authorList>
    </citation>
    <scope>NUCLEOTIDE SEQUENCE [LARGE SCALE GENOMIC DNA]</scope>
    <source>
        <strain evidence="8 9">JCM 1194</strain>
    </source>
</reference>
<dbReference type="PANTHER" id="PTHR46098">
    <property type="entry name" value="TRNA (CYTOSINE(38)-C(5))-METHYLTRANSFERASE"/>
    <property type="match status" value="1"/>
</dbReference>
<dbReference type="InterPro" id="IPR001387">
    <property type="entry name" value="Cro/C1-type_HTH"/>
</dbReference>
<dbReference type="GO" id="GO:0032259">
    <property type="term" value="P:methylation"/>
    <property type="evidence" value="ECO:0007669"/>
    <property type="project" value="UniProtKB-KW"/>
</dbReference>
<dbReference type="InterPro" id="IPR001525">
    <property type="entry name" value="C5_MeTfrase"/>
</dbReference>
<dbReference type="PRINTS" id="PR00105">
    <property type="entry name" value="C5METTRFRASE"/>
</dbReference>
<dbReference type="PANTHER" id="PTHR46098:SF1">
    <property type="entry name" value="TRNA (CYTOSINE(38)-C(5))-METHYLTRANSFERASE"/>
    <property type="match status" value="1"/>
</dbReference>
<comment type="catalytic activity">
    <reaction evidence="7">
        <text>a 2'-deoxycytidine in DNA + S-adenosyl-L-methionine = a 5-methyl-2'-deoxycytidine in DNA + S-adenosyl-L-homocysteine + H(+)</text>
        <dbReference type="Rhea" id="RHEA:13681"/>
        <dbReference type="Rhea" id="RHEA-COMP:11369"/>
        <dbReference type="Rhea" id="RHEA-COMP:11370"/>
        <dbReference type="ChEBI" id="CHEBI:15378"/>
        <dbReference type="ChEBI" id="CHEBI:57856"/>
        <dbReference type="ChEBI" id="CHEBI:59789"/>
        <dbReference type="ChEBI" id="CHEBI:85452"/>
        <dbReference type="ChEBI" id="CHEBI:85454"/>
        <dbReference type="EC" id="2.1.1.37"/>
    </reaction>
</comment>
<dbReference type="Gene3D" id="3.90.120.30">
    <property type="match status" value="1"/>
</dbReference>
<sequence>MFFPMSSAIESNLSTQATDGFDEATELITLLRGSMTRRQLAESLHVSTSTVERWELGKVECKPAYVPALRELYFGTTHEDGTDFRTIDLFAGIGGIRRGFASAGGHAVFSSEWNEFSARTYRTNYGFTEQMAGDITKVDVDDIPDCDVVLAGFPCQPFSVAGVSKKRSLGRETGFRDKTQGTLFFDVARIIAAKRPAAFLLENVKNLTSHDRGRTFKVILDALQNELGYEVHWKVIDGQHFVPQHRERIYIVGFRSHTDFTWDDLKLPEHKPVLADILHKNDGTEPYLPWDGDRYFDYEHNKVQDKYTLTPRLWQYLQDYKAKHEAMGHGFGYGLVTPDMVSRTLSARYHKDGSEILVAQEGERPRRLTPRECARLMGYPDDLRIPVSDTQAYRQFGNSVVVPAIAEIARIMRPHILKVMQENKAPELISDSELADEAIQKARQLAVAGASHD</sequence>
<evidence type="ECO:0000256" key="1">
    <source>
        <dbReference type="ARBA" id="ARBA00022603"/>
    </source>
</evidence>
<keyword evidence="9" id="KW-1185">Reference proteome</keyword>
<organism evidence="8 9">
    <name type="scientific">Bifidobacterium catenulatum DSM 16992 = JCM 1194 = LMG 11043</name>
    <dbReference type="NCBI Taxonomy" id="566552"/>
    <lineage>
        <taxon>Bacteria</taxon>
        <taxon>Bacillati</taxon>
        <taxon>Actinomycetota</taxon>
        <taxon>Actinomycetes</taxon>
        <taxon>Bifidobacteriales</taxon>
        <taxon>Bifidobacteriaceae</taxon>
        <taxon>Bifidobacterium</taxon>
    </lineage>
</organism>
<dbReference type="EC" id="2.1.1.37" evidence="7"/>
<evidence type="ECO:0000256" key="7">
    <source>
        <dbReference type="RuleBase" id="RU000417"/>
    </source>
</evidence>
<dbReference type="Pfam" id="PF00145">
    <property type="entry name" value="DNA_methylase"/>
    <property type="match status" value="1"/>
</dbReference>
<dbReference type="Gene3D" id="3.40.50.150">
    <property type="entry name" value="Vaccinia Virus protein VP39"/>
    <property type="match status" value="1"/>
</dbReference>
<dbReference type="InterPro" id="IPR010982">
    <property type="entry name" value="Lambda_DNA-bd_dom_sf"/>
</dbReference>
<comment type="similarity">
    <text evidence="5 6">Belongs to the class I-like SAM-binding methyltransferase superfamily. C5-methyltransferase family.</text>
</comment>
<dbReference type="PROSITE" id="PS00094">
    <property type="entry name" value="C5_MTASE_1"/>
    <property type="match status" value="1"/>
</dbReference>
<evidence type="ECO:0000313" key="9">
    <source>
        <dbReference type="Proteomes" id="UP000035061"/>
    </source>
</evidence>
<proteinExistence type="inferred from homology"/>
<accession>A0ABM7EUU8</accession>
<keyword evidence="3 5" id="KW-0949">S-adenosyl-L-methionine</keyword>
<evidence type="ECO:0000256" key="3">
    <source>
        <dbReference type="ARBA" id="ARBA00022691"/>
    </source>
</evidence>
<protein>
    <recommendedName>
        <fullName evidence="7">Cytosine-specific methyltransferase</fullName>
        <ecNumber evidence="7">2.1.1.37</ecNumber>
    </recommendedName>
</protein>
<dbReference type="PROSITE" id="PS51679">
    <property type="entry name" value="SAM_MT_C5"/>
    <property type="match status" value="1"/>
</dbReference>
<feature type="active site" evidence="5">
    <location>
        <position position="155"/>
    </location>
</feature>
<keyword evidence="4" id="KW-0680">Restriction system</keyword>
<dbReference type="CDD" id="cd00315">
    <property type="entry name" value="Cyt_C5_DNA_methylase"/>
    <property type="match status" value="1"/>
</dbReference>
<keyword evidence="2 5" id="KW-0808">Transferase</keyword>
<dbReference type="NCBIfam" id="TIGR00675">
    <property type="entry name" value="dcm"/>
    <property type="match status" value="1"/>
</dbReference>
<dbReference type="CDD" id="cd00093">
    <property type="entry name" value="HTH_XRE"/>
    <property type="match status" value="1"/>
</dbReference>
<evidence type="ECO:0000256" key="5">
    <source>
        <dbReference type="PROSITE-ProRule" id="PRU01016"/>
    </source>
</evidence>
<dbReference type="Gene3D" id="1.10.260.40">
    <property type="entry name" value="lambda repressor-like DNA-binding domains"/>
    <property type="match status" value="1"/>
</dbReference>
<keyword evidence="1 5" id="KW-0489">Methyltransferase</keyword>
<dbReference type="Proteomes" id="UP000035061">
    <property type="component" value="Chromosome"/>
</dbReference>